<reference evidence="1" key="2">
    <citation type="journal article" date="2015" name="Data Brief">
        <title>Shoot transcriptome of the giant reed, Arundo donax.</title>
        <authorList>
            <person name="Barrero R.A."/>
            <person name="Guerrero F.D."/>
            <person name="Moolhuijzen P."/>
            <person name="Goolsby J.A."/>
            <person name="Tidwell J."/>
            <person name="Bellgard S.E."/>
            <person name="Bellgard M.I."/>
        </authorList>
    </citation>
    <scope>NUCLEOTIDE SEQUENCE</scope>
    <source>
        <tissue evidence="1">Shoot tissue taken approximately 20 cm above the soil surface</tissue>
    </source>
</reference>
<accession>A0A0A8ZZF2</accession>
<protein>
    <submittedName>
        <fullName evidence="1">Uncharacterized protein</fullName>
    </submittedName>
</protein>
<organism evidence="1">
    <name type="scientific">Arundo donax</name>
    <name type="common">Giant reed</name>
    <name type="synonym">Donax arundinaceus</name>
    <dbReference type="NCBI Taxonomy" id="35708"/>
    <lineage>
        <taxon>Eukaryota</taxon>
        <taxon>Viridiplantae</taxon>
        <taxon>Streptophyta</taxon>
        <taxon>Embryophyta</taxon>
        <taxon>Tracheophyta</taxon>
        <taxon>Spermatophyta</taxon>
        <taxon>Magnoliopsida</taxon>
        <taxon>Liliopsida</taxon>
        <taxon>Poales</taxon>
        <taxon>Poaceae</taxon>
        <taxon>PACMAD clade</taxon>
        <taxon>Arundinoideae</taxon>
        <taxon>Arundineae</taxon>
        <taxon>Arundo</taxon>
    </lineage>
</organism>
<reference evidence="1" key="1">
    <citation type="submission" date="2014-09" db="EMBL/GenBank/DDBJ databases">
        <authorList>
            <person name="Magalhaes I.L.F."/>
            <person name="Oliveira U."/>
            <person name="Santos F.R."/>
            <person name="Vidigal T.H.D.A."/>
            <person name="Brescovit A.D."/>
            <person name="Santos A.J."/>
        </authorList>
    </citation>
    <scope>NUCLEOTIDE SEQUENCE</scope>
    <source>
        <tissue evidence="1">Shoot tissue taken approximately 20 cm above the soil surface</tissue>
    </source>
</reference>
<name>A0A0A8ZZF2_ARUDO</name>
<sequence>MFVKWCGESLR</sequence>
<proteinExistence type="predicted"/>
<dbReference type="EMBL" id="GBRH01257738">
    <property type="protein sequence ID" value="JAD40157.1"/>
    <property type="molecule type" value="Transcribed_RNA"/>
</dbReference>
<evidence type="ECO:0000313" key="1">
    <source>
        <dbReference type="EMBL" id="JAD40157.1"/>
    </source>
</evidence>